<dbReference type="EMBL" id="JACJSG010000024">
    <property type="protein sequence ID" value="MBD2502464.1"/>
    <property type="molecule type" value="Genomic_DNA"/>
</dbReference>
<keyword evidence="2" id="KW-0732">Signal</keyword>
<sequence length="100" mass="10963">MRNFFVTTLLFSQALILLPCQAQTVRESEQPANNPVSISSETISNTNKTSSARSSNSPNSSELKTEIASDTNSSEPSVANQPSSRIPIFSRIFFHPSMQQ</sequence>
<evidence type="ECO:0000313" key="3">
    <source>
        <dbReference type="EMBL" id="MBD2502464.1"/>
    </source>
</evidence>
<feature type="chain" id="PRO_5046583520" evidence="2">
    <location>
        <begin position="23"/>
        <end position="100"/>
    </location>
</feature>
<feature type="signal peptide" evidence="2">
    <location>
        <begin position="1"/>
        <end position="22"/>
    </location>
</feature>
<accession>A0ABR8D5N1</accession>
<proteinExistence type="predicted"/>
<feature type="compositionally biased region" description="Polar residues" evidence="1">
    <location>
        <begin position="68"/>
        <end position="83"/>
    </location>
</feature>
<evidence type="ECO:0000313" key="4">
    <source>
        <dbReference type="Proteomes" id="UP000661112"/>
    </source>
</evidence>
<name>A0ABR8D5N1_9NOST</name>
<reference evidence="3 4" key="1">
    <citation type="journal article" date="2020" name="ISME J.">
        <title>Comparative genomics reveals insights into cyanobacterial evolution and habitat adaptation.</title>
        <authorList>
            <person name="Chen M.Y."/>
            <person name="Teng W.K."/>
            <person name="Zhao L."/>
            <person name="Hu C.X."/>
            <person name="Zhou Y.K."/>
            <person name="Han B.P."/>
            <person name="Song L.R."/>
            <person name="Shu W.S."/>
        </authorList>
    </citation>
    <scope>NUCLEOTIDE SEQUENCE [LARGE SCALE GENOMIC DNA]</scope>
    <source>
        <strain evidence="3 4">FACHB-119</strain>
    </source>
</reference>
<dbReference type="RefSeq" id="WP_190474734.1">
    <property type="nucleotide sequence ID" value="NZ_JACJSG010000024.1"/>
</dbReference>
<evidence type="ECO:0000256" key="2">
    <source>
        <dbReference type="SAM" id="SignalP"/>
    </source>
</evidence>
<feature type="region of interest" description="Disordered" evidence="1">
    <location>
        <begin position="24"/>
        <end position="83"/>
    </location>
</feature>
<feature type="compositionally biased region" description="Polar residues" evidence="1">
    <location>
        <begin position="24"/>
        <end position="43"/>
    </location>
</feature>
<feature type="compositionally biased region" description="Low complexity" evidence="1">
    <location>
        <begin position="44"/>
        <end position="61"/>
    </location>
</feature>
<dbReference type="Proteomes" id="UP000661112">
    <property type="component" value="Unassembled WGS sequence"/>
</dbReference>
<evidence type="ECO:0000256" key="1">
    <source>
        <dbReference type="SAM" id="MobiDB-lite"/>
    </source>
</evidence>
<comment type="caution">
    <text evidence="3">The sequence shown here is derived from an EMBL/GenBank/DDBJ whole genome shotgun (WGS) entry which is preliminary data.</text>
</comment>
<gene>
    <name evidence="3" type="ORF">H6G83_17915</name>
</gene>
<organism evidence="3 4">
    <name type="scientific">Anabaena azotica FACHB-119</name>
    <dbReference type="NCBI Taxonomy" id="947527"/>
    <lineage>
        <taxon>Bacteria</taxon>
        <taxon>Bacillati</taxon>
        <taxon>Cyanobacteriota</taxon>
        <taxon>Cyanophyceae</taxon>
        <taxon>Nostocales</taxon>
        <taxon>Nostocaceae</taxon>
        <taxon>Anabaena</taxon>
        <taxon>Anabaena azotica</taxon>
    </lineage>
</organism>
<keyword evidence="4" id="KW-1185">Reference proteome</keyword>
<protein>
    <submittedName>
        <fullName evidence="3">Uncharacterized protein</fullName>
    </submittedName>
</protein>